<evidence type="ECO:0000259" key="3">
    <source>
        <dbReference type="Pfam" id="PF17775"/>
    </source>
</evidence>
<comment type="similarity">
    <text evidence="1 2">Belongs to the UPF0225 family.</text>
</comment>
<evidence type="ECO:0000256" key="1">
    <source>
        <dbReference type="ARBA" id="ARBA00010839"/>
    </source>
</evidence>
<protein>
    <recommendedName>
        <fullName evidence="2">UPF0225 protein CSPHI_08790</fullName>
    </recommendedName>
</protein>
<dbReference type="KEGG" id="csph:CSPHI_08790"/>
<dbReference type="OrthoDB" id="21421at2"/>
<evidence type="ECO:0000256" key="2">
    <source>
        <dbReference type="HAMAP-Rule" id="MF_00612"/>
    </source>
</evidence>
<organism evidence="4 5">
    <name type="scientific">Corynebacterium sphenisci DSM 44792</name>
    <dbReference type="NCBI Taxonomy" id="1437874"/>
    <lineage>
        <taxon>Bacteria</taxon>
        <taxon>Bacillati</taxon>
        <taxon>Actinomycetota</taxon>
        <taxon>Actinomycetes</taxon>
        <taxon>Mycobacteriales</taxon>
        <taxon>Corynebacteriaceae</taxon>
        <taxon>Corynebacterium</taxon>
    </lineage>
</organism>
<dbReference type="STRING" id="1437874.CSPHI_08790"/>
<dbReference type="PANTHER" id="PTHR33747">
    <property type="entry name" value="UPF0225 PROTEIN SCO1677"/>
    <property type="match status" value="1"/>
</dbReference>
<accession>A0A1L7CZD1</accession>
<evidence type="ECO:0000313" key="4">
    <source>
        <dbReference type="EMBL" id="APT91101.1"/>
    </source>
</evidence>
<dbReference type="HAMAP" id="MF_00612">
    <property type="entry name" value="UPF0225"/>
    <property type="match status" value="1"/>
</dbReference>
<gene>
    <name evidence="4" type="ORF">CSPHI_08790</name>
</gene>
<feature type="domain" description="YchJ-like middle NTF2-like" evidence="3">
    <location>
        <begin position="45"/>
        <end position="139"/>
    </location>
</feature>
<dbReference type="InterPro" id="IPR032710">
    <property type="entry name" value="NTF2-like_dom_sf"/>
</dbReference>
<dbReference type="Pfam" id="PF17775">
    <property type="entry name" value="YchJ_M-like"/>
    <property type="match status" value="1"/>
</dbReference>
<proteinExistence type="inferred from homology"/>
<dbReference type="PANTHER" id="PTHR33747:SF1">
    <property type="entry name" value="ADENYLATE CYCLASE-ASSOCIATED CAP C-TERMINAL DOMAIN-CONTAINING PROTEIN"/>
    <property type="match status" value="1"/>
</dbReference>
<dbReference type="SUPFAM" id="SSF54427">
    <property type="entry name" value="NTF2-like"/>
    <property type="match status" value="1"/>
</dbReference>
<dbReference type="EMBL" id="CP009248">
    <property type="protein sequence ID" value="APT91101.1"/>
    <property type="molecule type" value="Genomic_DNA"/>
</dbReference>
<sequence length="143" mass="15660">MSGVFGAGSAGPAPPGDAARCPCGSGARYGACCAPLHRGEARAPTAEALMRARYSAYVAGEADFLWRTWHPHGRPEAILFDPAVRWEGLEILEVVDGAEGDREGVVEFRARYRDATGPAVLWERSTFMLRARRWMYVDGEFRG</sequence>
<evidence type="ECO:0000313" key="5">
    <source>
        <dbReference type="Proteomes" id="UP000185469"/>
    </source>
</evidence>
<dbReference type="Proteomes" id="UP000185469">
    <property type="component" value="Chromosome"/>
</dbReference>
<dbReference type="AlphaFoldDB" id="A0A1L7CZD1"/>
<dbReference type="InterPro" id="IPR023006">
    <property type="entry name" value="YchJ-like"/>
</dbReference>
<keyword evidence="5" id="KW-1185">Reference proteome</keyword>
<reference evidence="4 5" key="1">
    <citation type="submission" date="2014-08" db="EMBL/GenBank/DDBJ databases">
        <title>Complete genome sequence of Corynebacterium sphenisci CECT 5990(T) (=DSM 44792(T)), isolated from healthy wild penguins.</title>
        <authorList>
            <person name="Ruckert C."/>
            <person name="Albersmeier A."/>
            <person name="Winkler A."/>
            <person name="Kalinowski J."/>
        </authorList>
    </citation>
    <scope>NUCLEOTIDE SEQUENCE [LARGE SCALE GENOMIC DNA]</scope>
    <source>
        <strain evidence="4 5">DSM 44792</strain>
    </source>
</reference>
<dbReference type="RefSeq" id="WP_075693934.1">
    <property type="nucleotide sequence ID" value="NZ_CP009248.1"/>
</dbReference>
<dbReference type="InterPro" id="IPR004027">
    <property type="entry name" value="SEC_C_motif"/>
</dbReference>
<dbReference type="Pfam" id="PF02810">
    <property type="entry name" value="SEC-C"/>
    <property type="match status" value="1"/>
</dbReference>
<name>A0A1L7CZD1_9CORY</name>
<dbReference type="Gene3D" id="3.10.450.50">
    <property type="match status" value="1"/>
</dbReference>
<dbReference type="InterPro" id="IPR048469">
    <property type="entry name" value="YchJ-like_M"/>
</dbReference>